<dbReference type="SUPFAM" id="SSF52047">
    <property type="entry name" value="RNI-like"/>
    <property type="match status" value="1"/>
</dbReference>
<protein>
    <recommendedName>
        <fullName evidence="3">F-box/LRR-repeat protein 15-like leucin rich repeat domain-containing protein</fullName>
    </recommendedName>
</protein>
<feature type="domain" description="F-box/LRR-repeat protein 15-like leucin rich repeat" evidence="3">
    <location>
        <begin position="88"/>
        <end position="192"/>
    </location>
</feature>
<organism evidence="4 5">
    <name type="scientific">Phascolomyces articulosus</name>
    <dbReference type="NCBI Taxonomy" id="60185"/>
    <lineage>
        <taxon>Eukaryota</taxon>
        <taxon>Fungi</taxon>
        <taxon>Fungi incertae sedis</taxon>
        <taxon>Mucoromycota</taxon>
        <taxon>Mucoromycotina</taxon>
        <taxon>Mucoromycetes</taxon>
        <taxon>Mucorales</taxon>
        <taxon>Lichtheimiaceae</taxon>
        <taxon>Phascolomyces</taxon>
    </lineage>
</organism>
<proteinExistence type="predicted"/>
<dbReference type="GO" id="GO:0005737">
    <property type="term" value="C:cytoplasm"/>
    <property type="evidence" value="ECO:0007669"/>
    <property type="project" value="TreeGrafter"/>
</dbReference>
<dbReference type="InterPro" id="IPR057207">
    <property type="entry name" value="FBXL15_LRR"/>
</dbReference>
<gene>
    <name evidence="4" type="ORF">BDA99DRAFT_455086</name>
</gene>
<dbReference type="InterPro" id="IPR050648">
    <property type="entry name" value="F-box_LRR-repeat"/>
</dbReference>
<dbReference type="PANTHER" id="PTHR13382">
    <property type="entry name" value="MITOCHONDRIAL ATP SYNTHASE COUPLING FACTOR B"/>
    <property type="match status" value="1"/>
</dbReference>
<keyword evidence="5" id="KW-1185">Reference proteome</keyword>
<reference evidence="4" key="2">
    <citation type="submission" date="2023-02" db="EMBL/GenBank/DDBJ databases">
        <authorList>
            <consortium name="DOE Joint Genome Institute"/>
            <person name="Mondo S.J."/>
            <person name="Chang Y."/>
            <person name="Wang Y."/>
            <person name="Ahrendt S."/>
            <person name="Andreopoulos W."/>
            <person name="Barry K."/>
            <person name="Beard J."/>
            <person name="Benny G.L."/>
            <person name="Blankenship S."/>
            <person name="Bonito G."/>
            <person name="Cuomo C."/>
            <person name="Desiro A."/>
            <person name="Gervers K.A."/>
            <person name="Hundley H."/>
            <person name="Kuo A."/>
            <person name="LaButti K."/>
            <person name="Lang B.F."/>
            <person name="Lipzen A."/>
            <person name="O'Donnell K."/>
            <person name="Pangilinan J."/>
            <person name="Reynolds N."/>
            <person name="Sandor L."/>
            <person name="Smith M.W."/>
            <person name="Tsang A."/>
            <person name="Grigoriev I.V."/>
            <person name="Stajich J.E."/>
            <person name="Spatafora J.W."/>
        </authorList>
    </citation>
    <scope>NUCLEOTIDE SEQUENCE</scope>
    <source>
        <strain evidence="4">RSA 2281</strain>
    </source>
</reference>
<reference evidence="4" key="1">
    <citation type="journal article" date="2022" name="IScience">
        <title>Evolution of zygomycete secretomes and the origins of terrestrial fungal ecologies.</title>
        <authorList>
            <person name="Chang Y."/>
            <person name="Wang Y."/>
            <person name="Mondo S."/>
            <person name="Ahrendt S."/>
            <person name="Andreopoulos W."/>
            <person name="Barry K."/>
            <person name="Beard J."/>
            <person name="Benny G.L."/>
            <person name="Blankenship S."/>
            <person name="Bonito G."/>
            <person name="Cuomo C."/>
            <person name="Desiro A."/>
            <person name="Gervers K.A."/>
            <person name="Hundley H."/>
            <person name="Kuo A."/>
            <person name="LaButti K."/>
            <person name="Lang B.F."/>
            <person name="Lipzen A."/>
            <person name="O'Donnell K."/>
            <person name="Pangilinan J."/>
            <person name="Reynolds N."/>
            <person name="Sandor L."/>
            <person name="Smith M.E."/>
            <person name="Tsang A."/>
            <person name="Grigoriev I.V."/>
            <person name="Stajich J.E."/>
            <person name="Spatafora J.W."/>
        </authorList>
    </citation>
    <scope>NUCLEOTIDE SEQUENCE</scope>
    <source>
        <strain evidence="4">RSA 2281</strain>
    </source>
</reference>
<dbReference type="AlphaFoldDB" id="A0AAD5KQV1"/>
<dbReference type="EMBL" id="JAIXMP010000001">
    <property type="protein sequence ID" value="KAI9278332.1"/>
    <property type="molecule type" value="Genomic_DNA"/>
</dbReference>
<name>A0AAD5KQV1_9FUNG</name>
<comment type="caution">
    <text evidence="4">The sequence shown here is derived from an EMBL/GenBank/DDBJ whole genome shotgun (WGS) entry which is preliminary data.</text>
</comment>
<feature type="region of interest" description="Disordered" evidence="2">
    <location>
        <begin position="223"/>
        <end position="244"/>
    </location>
</feature>
<dbReference type="InterPro" id="IPR006553">
    <property type="entry name" value="Leu-rich_rpt_Cys-con_subtyp"/>
</dbReference>
<dbReference type="SUPFAM" id="SSF81383">
    <property type="entry name" value="F-box domain"/>
    <property type="match status" value="1"/>
</dbReference>
<sequence>MDELPSEIIQLILHHLDGNQTSIANINSTCKSLYYASLQHLYQQPRFSTIQRFQSFIQNLNEKTAKCIRTIDLSLTAHRWEPVINTLILNLTNQAKNIERLNLCLCHLESGILYSCAKTSKQLQYLSINGNRHVDDTTLASIIPFLKELRELDIGATAIRDRSLILIAEHCKKLESLDVSDCYRITEQGIRCVTAQLPQLNYLSIENCYNVVSMDGEFDGITVEDEGDWEDEDDEEQDENEQVS</sequence>
<evidence type="ECO:0000313" key="4">
    <source>
        <dbReference type="EMBL" id="KAI9278332.1"/>
    </source>
</evidence>
<evidence type="ECO:0000256" key="2">
    <source>
        <dbReference type="SAM" id="MobiDB-lite"/>
    </source>
</evidence>
<dbReference type="Proteomes" id="UP001209540">
    <property type="component" value="Unassembled WGS sequence"/>
</dbReference>
<evidence type="ECO:0000313" key="5">
    <source>
        <dbReference type="Proteomes" id="UP001209540"/>
    </source>
</evidence>
<evidence type="ECO:0000259" key="3">
    <source>
        <dbReference type="Pfam" id="PF25372"/>
    </source>
</evidence>
<dbReference type="InterPro" id="IPR036047">
    <property type="entry name" value="F-box-like_dom_sf"/>
</dbReference>
<dbReference type="InterPro" id="IPR032675">
    <property type="entry name" value="LRR_dom_sf"/>
</dbReference>
<evidence type="ECO:0000256" key="1">
    <source>
        <dbReference type="ARBA" id="ARBA00022786"/>
    </source>
</evidence>
<dbReference type="Pfam" id="PF25372">
    <property type="entry name" value="DUF7885"/>
    <property type="match status" value="1"/>
</dbReference>
<dbReference type="Gene3D" id="3.80.10.10">
    <property type="entry name" value="Ribonuclease Inhibitor"/>
    <property type="match status" value="1"/>
</dbReference>
<dbReference type="SMART" id="SM00367">
    <property type="entry name" value="LRR_CC"/>
    <property type="match status" value="2"/>
</dbReference>
<keyword evidence="1" id="KW-0833">Ubl conjugation pathway</keyword>
<accession>A0AAD5KQV1</accession>